<comment type="caution">
    <text evidence="1">The sequence shown here is derived from an EMBL/GenBank/DDBJ whole genome shotgun (WGS) entry which is preliminary data.</text>
</comment>
<gene>
    <name evidence="1" type="ORF">MLD38_037102</name>
</gene>
<accession>A0ACB9LLZ8</accession>
<evidence type="ECO:0000313" key="2">
    <source>
        <dbReference type="Proteomes" id="UP001057402"/>
    </source>
</evidence>
<keyword evidence="2" id="KW-1185">Reference proteome</keyword>
<reference evidence="2" key="1">
    <citation type="journal article" date="2023" name="Front. Plant Sci.">
        <title>Chromosomal-level genome assembly of Melastoma candidum provides insights into trichome evolution.</title>
        <authorList>
            <person name="Zhong Y."/>
            <person name="Wu W."/>
            <person name="Sun C."/>
            <person name="Zou P."/>
            <person name="Liu Y."/>
            <person name="Dai S."/>
            <person name="Zhou R."/>
        </authorList>
    </citation>
    <scope>NUCLEOTIDE SEQUENCE [LARGE SCALE GENOMIC DNA]</scope>
</reference>
<organism evidence="1 2">
    <name type="scientific">Melastoma candidum</name>
    <dbReference type="NCBI Taxonomy" id="119954"/>
    <lineage>
        <taxon>Eukaryota</taxon>
        <taxon>Viridiplantae</taxon>
        <taxon>Streptophyta</taxon>
        <taxon>Embryophyta</taxon>
        <taxon>Tracheophyta</taxon>
        <taxon>Spermatophyta</taxon>
        <taxon>Magnoliopsida</taxon>
        <taxon>eudicotyledons</taxon>
        <taxon>Gunneridae</taxon>
        <taxon>Pentapetalae</taxon>
        <taxon>rosids</taxon>
        <taxon>malvids</taxon>
        <taxon>Myrtales</taxon>
        <taxon>Melastomataceae</taxon>
        <taxon>Melastomatoideae</taxon>
        <taxon>Melastomateae</taxon>
        <taxon>Melastoma</taxon>
    </lineage>
</organism>
<dbReference type="EMBL" id="CM042890">
    <property type="protein sequence ID" value="KAI4312276.1"/>
    <property type="molecule type" value="Genomic_DNA"/>
</dbReference>
<proteinExistence type="predicted"/>
<name>A0ACB9LLZ8_9MYRT</name>
<protein>
    <submittedName>
        <fullName evidence="1">Uncharacterized protein</fullName>
    </submittedName>
</protein>
<dbReference type="Proteomes" id="UP001057402">
    <property type="component" value="Chromosome 11"/>
</dbReference>
<evidence type="ECO:0000313" key="1">
    <source>
        <dbReference type="EMBL" id="KAI4312276.1"/>
    </source>
</evidence>
<sequence length="110" mass="12753">MQISLEEESPSLYPSPLRVQVVPRPVSDRLLEKFLDTSEFDFDYEQSGIWSPPVRRSVFLTSPGDNILSERDMSAELRSVMDANGGKRRRKRRRRLGFAIRCLFTCFPTL</sequence>